<sequence>MMNRRVLISGASVAGLTAAYWFHQYGFPVTVVERFAGLRPGGHAIDVRGTALDVAERMGVLGGLRDASTSMRGMSIVDQAGNELSRSTEETLSGGALGGADVEVMRDDLCEALYATTRADVEYIFGDAVAGIELNVDEVRVTLESGPPRSVDLVVGADGLHSTVRRLAFGPESSFLHHLGNYVGVFTTPNFLDLDYWQVWMQMGDRGGVIMSARDNAEARVYLGFGSEQLDYDYRDIGVQKRLLADQMAGAGWEVPRMLEFMWEAEDFHFDSMSQIRMDRWSSDRISLVGDAGYAGSPLSGQGTSVAMVGAYILVDELNRANGDHRRGYAAYESRMRTWVEQNQQLALLSGERHKAAAEGRDPARVEGPVLDDVKSAIALGHH</sequence>
<dbReference type="EMBL" id="WLZY01000006">
    <property type="protein sequence ID" value="NDL58953.1"/>
    <property type="molecule type" value="Genomic_DNA"/>
</dbReference>
<dbReference type="PRINTS" id="PR00420">
    <property type="entry name" value="RNGMNOXGNASE"/>
</dbReference>
<comment type="caution">
    <text evidence="2">The sequence shown here is derived from an EMBL/GenBank/DDBJ whole genome shotgun (WGS) entry which is preliminary data.</text>
</comment>
<dbReference type="PANTHER" id="PTHR46865">
    <property type="entry name" value="OXIDOREDUCTASE-RELATED"/>
    <property type="match status" value="1"/>
</dbReference>
<evidence type="ECO:0000313" key="2">
    <source>
        <dbReference type="EMBL" id="NDL58953.1"/>
    </source>
</evidence>
<evidence type="ECO:0000259" key="1">
    <source>
        <dbReference type="Pfam" id="PF01494"/>
    </source>
</evidence>
<accession>A0A7K3M6K9</accession>
<dbReference type="InterPro" id="IPR036188">
    <property type="entry name" value="FAD/NAD-bd_sf"/>
</dbReference>
<dbReference type="Gene3D" id="3.50.50.60">
    <property type="entry name" value="FAD/NAD(P)-binding domain"/>
    <property type="match status" value="1"/>
</dbReference>
<feature type="domain" description="FAD-binding" evidence="1">
    <location>
        <begin position="5"/>
        <end position="337"/>
    </location>
</feature>
<dbReference type="GO" id="GO:0071949">
    <property type="term" value="F:FAD binding"/>
    <property type="evidence" value="ECO:0007669"/>
    <property type="project" value="InterPro"/>
</dbReference>
<keyword evidence="3" id="KW-1185">Reference proteome</keyword>
<evidence type="ECO:0000313" key="3">
    <source>
        <dbReference type="Proteomes" id="UP000460435"/>
    </source>
</evidence>
<reference evidence="2 3" key="1">
    <citation type="submission" date="2019-11" db="EMBL/GenBank/DDBJ databases">
        <authorList>
            <person name="Li X.-J."/>
            <person name="Feng X.-M."/>
        </authorList>
    </citation>
    <scope>NUCLEOTIDE SEQUENCE [LARGE SCALE GENOMIC DNA]</scope>
    <source>
        <strain evidence="2 3">XMNu-373</strain>
    </source>
</reference>
<dbReference type="AlphaFoldDB" id="A0A7K3M6K9"/>
<dbReference type="PANTHER" id="PTHR46865:SF2">
    <property type="entry name" value="MONOOXYGENASE"/>
    <property type="match status" value="1"/>
</dbReference>
<dbReference type="Gene3D" id="3.30.9.10">
    <property type="entry name" value="D-Amino Acid Oxidase, subunit A, domain 2"/>
    <property type="match status" value="1"/>
</dbReference>
<protein>
    <submittedName>
        <fullName evidence="2">FAD-dependent oxidoreductase</fullName>
    </submittedName>
</protein>
<dbReference type="Proteomes" id="UP000460435">
    <property type="component" value="Unassembled WGS sequence"/>
</dbReference>
<dbReference type="InterPro" id="IPR051704">
    <property type="entry name" value="FAD_aromatic-hydroxylase"/>
</dbReference>
<name>A0A7K3M6K9_9ACTN</name>
<organism evidence="2 3">
    <name type="scientific">Phytoactinopolyspora mesophila</name>
    <dbReference type="NCBI Taxonomy" id="2650750"/>
    <lineage>
        <taxon>Bacteria</taxon>
        <taxon>Bacillati</taxon>
        <taxon>Actinomycetota</taxon>
        <taxon>Actinomycetes</taxon>
        <taxon>Jiangellales</taxon>
        <taxon>Jiangellaceae</taxon>
        <taxon>Phytoactinopolyspora</taxon>
    </lineage>
</organism>
<dbReference type="SUPFAM" id="SSF51905">
    <property type="entry name" value="FAD/NAD(P)-binding domain"/>
    <property type="match status" value="1"/>
</dbReference>
<proteinExistence type="predicted"/>
<gene>
    <name evidence="2" type="ORF">F7O44_17935</name>
</gene>
<dbReference type="Pfam" id="PF01494">
    <property type="entry name" value="FAD_binding_3"/>
    <property type="match status" value="1"/>
</dbReference>
<dbReference type="InterPro" id="IPR002938">
    <property type="entry name" value="FAD-bd"/>
</dbReference>